<gene>
    <name evidence="10" type="primary">LOC107068306</name>
</gene>
<keyword evidence="4 8" id="KW-1133">Transmembrane helix</keyword>
<comment type="similarity">
    <text evidence="2">Belongs to the Tim17/Tim22/Tim23 family.</text>
</comment>
<feature type="transmembrane region" description="Helical" evidence="8">
    <location>
        <begin position="175"/>
        <end position="196"/>
    </location>
</feature>
<reference evidence="10" key="1">
    <citation type="submission" date="2025-08" db="UniProtKB">
        <authorList>
            <consortium name="RefSeq"/>
        </authorList>
    </citation>
    <scope>IDENTIFICATION</scope>
    <source>
        <tissue evidence="10">Whole body</tissue>
    </source>
</reference>
<evidence type="ECO:0000313" key="9">
    <source>
        <dbReference type="Proteomes" id="UP000694924"/>
    </source>
</evidence>
<organism evidence="9 10">
    <name type="scientific">Polistes dominula</name>
    <name type="common">European paper wasp</name>
    <name type="synonym">Vespa dominula</name>
    <dbReference type="NCBI Taxonomy" id="743375"/>
    <lineage>
        <taxon>Eukaryota</taxon>
        <taxon>Metazoa</taxon>
        <taxon>Ecdysozoa</taxon>
        <taxon>Arthropoda</taxon>
        <taxon>Hexapoda</taxon>
        <taxon>Insecta</taxon>
        <taxon>Pterygota</taxon>
        <taxon>Neoptera</taxon>
        <taxon>Endopterygota</taxon>
        <taxon>Hymenoptera</taxon>
        <taxon>Apocrita</taxon>
        <taxon>Aculeata</taxon>
        <taxon>Vespoidea</taxon>
        <taxon>Vespidae</taxon>
        <taxon>Polistinae</taxon>
        <taxon>Polistini</taxon>
        <taxon>Polistes</taxon>
    </lineage>
</organism>
<sequence length="262" mass="29666">MLNVRKLSRPLYMAVYPIKEFLGQYDVPKNPVAENIENTPMGRIRKIFVSTEYQPISKEIQHFINFTSTATFIGMMVGGVAHSRGVAQQFIDNNEATRFYTQHDARRYLQDKVILAFGKGAFKFGWRLCVFCGIYETIRVLLTAYYGEPSVLHYMIGAGTAGFLFKLSLGVKGSLVGLVVGTILGAIGGLFSIMFIKITGMSKDDFERIQYYWAYKRDEAFKQAMGKRLEEEHGQVKELYEANKANQAMLSSAEINNKEVDK</sequence>
<dbReference type="Pfam" id="PF02466">
    <property type="entry name" value="Tim17"/>
    <property type="match status" value="1"/>
</dbReference>
<evidence type="ECO:0000256" key="1">
    <source>
        <dbReference type="ARBA" id="ARBA00004141"/>
    </source>
</evidence>
<keyword evidence="3 8" id="KW-0812">Transmembrane</keyword>
<evidence type="ECO:0000313" key="10">
    <source>
        <dbReference type="RefSeq" id="XP_015180033.1"/>
    </source>
</evidence>
<dbReference type="GeneID" id="107068306"/>
<evidence type="ECO:0000256" key="8">
    <source>
        <dbReference type="SAM" id="Phobius"/>
    </source>
</evidence>
<proteinExistence type="inferred from homology"/>
<evidence type="ECO:0000256" key="5">
    <source>
        <dbReference type="ARBA" id="ARBA00023136"/>
    </source>
</evidence>
<keyword evidence="5 8" id="KW-0472">Membrane</keyword>
<evidence type="ECO:0000256" key="6">
    <source>
        <dbReference type="ARBA" id="ARBA00040778"/>
    </source>
</evidence>
<protein>
    <recommendedName>
        <fullName evidence="6">Complex I assembly factor TIMMDC1, mitochondrial</fullName>
    </recommendedName>
    <alternativeName>
        <fullName evidence="7">Translocase of inner mitochondrial membrane domain-containing protein 1</fullName>
    </alternativeName>
</protein>
<accession>A0ABM1IIJ6</accession>
<dbReference type="InterPro" id="IPR055299">
    <property type="entry name" value="TIMMDC1"/>
</dbReference>
<evidence type="ECO:0000256" key="4">
    <source>
        <dbReference type="ARBA" id="ARBA00022989"/>
    </source>
</evidence>
<keyword evidence="9" id="KW-1185">Reference proteome</keyword>
<dbReference type="PANTHER" id="PTHR13002">
    <property type="entry name" value="C3ORF1 PROTEIN-RELATED"/>
    <property type="match status" value="1"/>
</dbReference>
<dbReference type="Proteomes" id="UP000694924">
    <property type="component" value="Unplaced"/>
</dbReference>
<evidence type="ECO:0000256" key="2">
    <source>
        <dbReference type="ARBA" id="ARBA00008444"/>
    </source>
</evidence>
<evidence type="ECO:0000256" key="3">
    <source>
        <dbReference type="ARBA" id="ARBA00022692"/>
    </source>
</evidence>
<evidence type="ECO:0000256" key="7">
    <source>
        <dbReference type="ARBA" id="ARBA00041344"/>
    </source>
</evidence>
<comment type="subcellular location">
    <subcellularLocation>
        <location evidence="1">Membrane</location>
        <topology evidence="1">Multi-pass membrane protein</topology>
    </subcellularLocation>
</comment>
<dbReference type="PANTHER" id="PTHR13002:SF1">
    <property type="entry name" value="COMPLEX I ASSEMBLY FACTOR TIMMDC1, MITOCHONDRIAL"/>
    <property type="match status" value="1"/>
</dbReference>
<name>A0ABM1IIJ6_POLDO</name>
<dbReference type="RefSeq" id="XP_015180033.1">
    <property type="nucleotide sequence ID" value="XM_015324547.1"/>
</dbReference>